<evidence type="ECO:0000313" key="1">
    <source>
        <dbReference type="EMBL" id="KKK53375.1"/>
    </source>
</evidence>
<feature type="non-terminal residue" evidence="1">
    <location>
        <position position="1"/>
    </location>
</feature>
<organism evidence="1">
    <name type="scientific">marine sediment metagenome</name>
    <dbReference type="NCBI Taxonomy" id="412755"/>
    <lineage>
        <taxon>unclassified sequences</taxon>
        <taxon>metagenomes</taxon>
        <taxon>ecological metagenomes</taxon>
    </lineage>
</organism>
<comment type="caution">
    <text evidence="1">The sequence shown here is derived from an EMBL/GenBank/DDBJ whole genome shotgun (WGS) entry which is preliminary data.</text>
</comment>
<dbReference type="EMBL" id="LAZR01066539">
    <property type="protein sequence ID" value="KKK53375.1"/>
    <property type="molecule type" value="Genomic_DNA"/>
</dbReference>
<protein>
    <submittedName>
        <fullName evidence="1">Uncharacterized protein</fullName>
    </submittedName>
</protein>
<name>A0A0F8WY89_9ZZZZ</name>
<gene>
    <name evidence="1" type="ORF">LCGC14_3095430</name>
</gene>
<sequence length="60" mass="6915">LARTDFTVLIFTKDLSDEAWNRWSAKSNVIIVTENRCAIKSEVGAGHPDLWKFEHLSQRI</sequence>
<accession>A0A0F8WY89</accession>
<proteinExistence type="predicted"/>
<reference evidence="1" key="1">
    <citation type="journal article" date="2015" name="Nature">
        <title>Complex archaea that bridge the gap between prokaryotes and eukaryotes.</title>
        <authorList>
            <person name="Spang A."/>
            <person name="Saw J.H."/>
            <person name="Jorgensen S.L."/>
            <person name="Zaremba-Niedzwiedzka K."/>
            <person name="Martijn J."/>
            <person name="Lind A.E."/>
            <person name="van Eijk R."/>
            <person name="Schleper C."/>
            <person name="Guy L."/>
            <person name="Ettema T.J."/>
        </authorList>
    </citation>
    <scope>NUCLEOTIDE SEQUENCE</scope>
</reference>
<dbReference type="AlphaFoldDB" id="A0A0F8WY89"/>